<evidence type="ECO:0000313" key="3">
    <source>
        <dbReference type="Proteomes" id="UP000016543"/>
    </source>
</evidence>
<accession>A0ABP2CRW8</accession>
<dbReference type="Proteomes" id="UP000016543">
    <property type="component" value="Unassembled WGS sequence"/>
</dbReference>
<reference evidence="2 3" key="1">
    <citation type="submission" date="2006-01" db="EMBL/GenBank/DDBJ databases">
        <authorList>
            <person name="Brettar I."/>
            <person name="Hofle M."/>
            <person name="Ferriera S."/>
            <person name="Johnson J."/>
            <person name="Kravitz S."/>
            <person name="Halpern A."/>
            <person name="Remington K."/>
            <person name="Beeson K."/>
            <person name="Tran B."/>
            <person name="Rogers Y.-H."/>
            <person name="Friedman R."/>
            <person name="Venter J.C."/>
        </authorList>
    </citation>
    <scope>NUCLEOTIDE SEQUENCE [LARGE SCALE GENOMIC DNA]</scope>
    <source>
        <strain evidence="2 3">OS145</strain>
    </source>
</reference>
<evidence type="ECO:0000313" key="2">
    <source>
        <dbReference type="EMBL" id="EAQ32561.1"/>
    </source>
</evidence>
<comment type="caution">
    <text evidence="2">The sequence shown here is derived from an EMBL/GenBank/DDBJ whole genome shotgun (WGS) entry which is preliminary data.</text>
</comment>
<dbReference type="EMBL" id="AAMX01000004">
    <property type="protein sequence ID" value="EAQ32561.1"/>
    <property type="molecule type" value="Genomic_DNA"/>
</dbReference>
<feature type="compositionally biased region" description="Basic residues" evidence="1">
    <location>
        <begin position="222"/>
        <end position="239"/>
    </location>
</feature>
<organism evidence="2 3">
    <name type="scientific">Idiomarina baltica OS145</name>
    <dbReference type="NCBI Taxonomy" id="314276"/>
    <lineage>
        <taxon>Bacteria</taxon>
        <taxon>Pseudomonadati</taxon>
        <taxon>Pseudomonadota</taxon>
        <taxon>Gammaproteobacteria</taxon>
        <taxon>Alteromonadales</taxon>
        <taxon>Idiomarinaceae</taxon>
        <taxon>Idiomarina</taxon>
    </lineage>
</organism>
<feature type="region of interest" description="Disordered" evidence="1">
    <location>
        <begin position="218"/>
        <end position="239"/>
    </location>
</feature>
<protein>
    <submittedName>
        <fullName evidence="2">Uncharacterized protein</fullName>
    </submittedName>
</protein>
<proteinExistence type="predicted"/>
<evidence type="ECO:0000256" key="1">
    <source>
        <dbReference type="SAM" id="MobiDB-lite"/>
    </source>
</evidence>
<keyword evidence="3" id="KW-1185">Reference proteome</keyword>
<dbReference type="RefSeq" id="WP_006954522.1">
    <property type="nucleotide sequence ID" value="NZ_CH672403.1"/>
</dbReference>
<gene>
    <name evidence="2" type="ORF">OS145_08823</name>
</gene>
<sequence>MTIHDGVSDIKIVEDGREASYSLEHLWDLVVTIPNFHFEDGRTDTVEVFVRPTNHVYSRALKPEEDRNILRQTGRLIIRYEHHEDAPNKIKKGDDGNPVVSSDVRAFCEEKYQSSLNIPDFVDALEAGPAKLCVLANRDDDRSCLTALFEFEHGPQQKECFVVIFKLHKLSARQLSMVIETAFLIDGDDFRVHLLNSKDKGKPFFVIANNVFANRKPFEGKAKKRAKKSYKKAKKKRQK</sequence>
<name>A0ABP2CRW8_9GAMM</name>